<feature type="domain" description="Sialate O-acetylesterase" evidence="2">
    <location>
        <begin position="88"/>
        <end position="196"/>
    </location>
</feature>
<organism evidence="3 4">
    <name type="scientific">Alkalibacterium subtropicum</name>
    <dbReference type="NCBI Taxonomy" id="753702"/>
    <lineage>
        <taxon>Bacteria</taxon>
        <taxon>Bacillati</taxon>
        <taxon>Bacillota</taxon>
        <taxon>Bacilli</taxon>
        <taxon>Lactobacillales</taxon>
        <taxon>Carnobacteriaceae</taxon>
        <taxon>Alkalibacterium</taxon>
    </lineage>
</organism>
<dbReference type="PANTHER" id="PTHR22901:SF0">
    <property type="entry name" value="SIALATE O-ACETYLESTERASE"/>
    <property type="match status" value="1"/>
</dbReference>
<evidence type="ECO:0000256" key="1">
    <source>
        <dbReference type="ARBA" id="ARBA00022801"/>
    </source>
</evidence>
<proteinExistence type="predicted"/>
<dbReference type="Gene3D" id="2.60.40.10">
    <property type="entry name" value="Immunoglobulins"/>
    <property type="match status" value="1"/>
</dbReference>
<dbReference type="SUPFAM" id="SSF52266">
    <property type="entry name" value="SGNH hydrolase"/>
    <property type="match status" value="1"/>
</dbReference>
<dbReference type="Gene3D" id="3.40.50.1110">
    <property type="entry name" value="SGNH hydrolase"/>
    <property type="match status" value="1"/>
</dbReference>
<dbReference type="EMBL" id="FOLT01000006">
    <property type="protein sequence ID" value="SFC38608.1"/>
    <property type="molecule type" value="Genomic_DNA"/>
</dbReference>
<gene>
    <name evidence="3" type="ORF">SAMN04488102_1069</name>
</gene>
<dbReference type="GO" id="GO:0005975">
    <property type="term" value="P:carbohydrate metabolic process"/>
    <property type="evidence" value="ECO:0007669"/>
    <property type="project" value="TreeGrafter"/>
</dbReference>
<dbReference type="Pfam" id="PF03629">
    <property type="entry name" value="SASA"/>
    <property type="match status" value="2"/>
</dbReference>
<reference evidence="4" key="1">
    <citation type="submission" date="2016-10" db="EMBL/GenBank/DDBJ databases">
        <authorList>
            <person name="Varghese N."/>
            <person name="Submissions S."/>
        </authorList>
    </citation>
    <scope>NUCLEOTIDE SEQUENCE [LARGE SCALE GENOMIC DNA]</scope>
    <source>
        <strain evidence="4">DSM 23664</strain>
    </source>
</reference>
<dbReference type="InterPro" id="IPR036514">
    <property type="entry name" value="SGNH_hydro_sf"/>
</dbReference>
<dbReference type="InterPro" id="IPR013783">
    <property type="entry name" value="Ig-like_fold"/>
</dbReference>
<dbReference type="AlphaFoldDB" id="A0A1I1IWA4"/>
<keyword evidence="1" id="KW-0378">Hydrolase</keyword>
<sequence>MTSDKVMVLPSYISDGMILQRNEPIVFKGKDAAGTAISVTFNEETVHTTAEVTGAWSVTFSEREAGGPFTLQIRGSETIMIKDVYIGEVWLIGGQSNMELPVNQTYDEFKEEIDASDHPLIREFHLEADPVFDRPKEWLTQGKWKPATQKHIQDLSSLGFFYAKKLQEKLTLPIGIYQTAVGGTPIEAWMSEETLHKLGDYDDEIAYWKKTDNVSKETEKDMKNTEVWYSDLSHHDSGLQDSPKWMEEAADTSDWTAMAIPVMFKDTELNGFSGVVWFRKTFDVRADQLDSDHFRLRLGSLINGDETYLNGKKVGGTEYRYPPRKYVLEKEDLNEGRNTLVIRLMIDAANGGFIPTLPYQLELDDATIDLEGEWLYKVGHQKETIPPALFLKYKPASEYKGLLYPLKDVAFKGALYYQGESNARQPAGYKKLLKRMVRDWRQLFDKDLPFYYVQLANYVDPAVGMDDQKWAELRYEQDRARFLIDNAEMIPAYDCGISCELHPYDKKTLAHRLAQVALSRDYGIEERYENLELDYAGKSEGLIEWKVKGLKGQLDVTEKPPEIEVRVADAWMEASISSIDRDMIQCRLPDSIHVDNVSDIRYAWRNDPAGYLYDTKTQLPLLPFLASLQMTDENDAGTKVSLKL</sequence>
<evidence type="ECO:0000313" key="4">
    <source>
        <dbReference type="Proteomes" id="UP000199612"/>
    </source>
</evidence>
<protein>
    <submittedName>
        <fullName evidence="3">Sialate O-acetylesterase</fullName>
    </submittedName>
</protein>
<evidence type="ECO:0000259" key="2">
    <source>
        <dbReference type="Pfam" id="PF03629"/>
    </source>
</evidence>
<dbReference type="OrthoDB" id="9795554at2"/>
<dbReference type="STRING" id="753702.SAMN04488102_1069"/>
<name>A0A1I1IWA4_9LACT</name>
<dbReference type="GO" id="GO:0001681">
    <property type="term" value="F:sialate O-acetylesterase activity"/>
    <property type="evidence" value="ECO:0007669"/>
    <property type="project" value="InterPro"/>
</dbReference>
<dbReference type="SUPFAM" id="SSF49785">
    <property type="entry name" value="Galactose-binding domain-like"/>
    <property type="match status" value="1"/>
</dbReference>
<dbReference type="Proteomes" id="UP000199612">
    <property type="component" value="Unassembled WGS sequence"/>
</dbReference>
<dbReference type="Gene3D" id="2.60.120.260">
    <property type="entry name" value="Galactose-binding domain-like"/>
    <property type="match status" value="1"/>
</dbReference>
<accession>A0A1I1IWA4</accession>
<dbReference type="InterPro" id="IPR039329">
    <property type="entry name" value="SIAE"/>
</dbReference>
<keyword evidence="4" id="KW-1185">Reference proteome</keyword>
<dbReference type="PANTHER" id="PTHR22901">
    <property type="entry name" value="SIALATE O-ACETYLESTERASE"/>
    <property type="match status" value="1"/>
</dbReference>
<dbReference type="InterPro" id="IPR008979">
    <property type="entry name" value="Galactose-bd-like_sf"/>
</dbReference>
<dbReference type="RefSeq" id="WP_091529940.1">
    <property type="nucleotide sequence ID" value="NZ_FOLT01000006.1"/>
</dbReference>
<evidence type="ECO:0000313" key="3">
    <source>
        <dbReference type="EMBL" id="SFC38608.1"/>
    </source>
</evidence>
<dbReference type="InterPro" id="IPR005181">
    <property type="entry name" value="SASA"/>
</dbReference>
<feature type="domain" description="Sialate O-acetylesterase" evidence="2">
    <location>
        <begin position="410"/>
        <end position="502"/>
    </location>
</feature>